<reference evidence="3 4" key="1">
    <citation type="submission" date="2024-10" db="EMBL/GenBank/DDBJ databases">
        <title>The Natural Products Discovery Center: Release of the First 8490 Sequenced Strains for Exploring Actinobacteria Biosynthetic Diversity.</title>
        <authorList>
            <person name="Kalkreuter E."/>
            <person name="Kautsar S.A."/>
            <person name="Yang D."/>
            <person name="Bader C.D."/>
            <person name="Teijaro C.N."/>
            <person name="Fluegel L."/>
            <person name="Davis C.M."/>
            <person name="Simpson J.R."/>
            <person name="Lauterbach L."/>
            <person name="Steele A.D."/>
            <person name="Gui C."/>
            <person name="Meng S."/>
            <person name="Li G."/>
            <person name="Viehrig K."/>
            <person name="Ye F."/>
            <person name="Su P."/>
            <person name="Kiefer A.F."/>
            <person name="Nichols A."/>
            <person name="Cepeda A.J."/>
            <person name="Yan W."/>
            <person name="Fan B."/>
            <person name="Jiang Y."/>
            <person name="Adhikari A."/>
            <person name="Zheng C.-J."/>
            <person name="Schuster L."/>
            <person name="Cowan T.M."/>
            <person name="Smanski M.J."/>
            <person name="Chevrette M.G."/>
            <person name="De Carvalho L.P.S."/>
            <person name="Shen B."/>
        </authorList>
    </citation>
    <scope>NUCLEOTIDE SEQUENCE [LARGE SCALE GENOMIC DNA]</scope>
    <source>
        <strain evidence="3 4">NPDC018013</strain>
    </source>
</reference>
<dbReference type="InterPro" id="IPR052158">
    <property type="entry name" value="INH-QAR"/>
</dbReference>
<dbReference type="PANTHER" id="PTHR43130:SF3">
    <property type="entry name" value="HTH-TYPE TRANSCRIPTIONAL REGULATOR RV1931C"/>
    <property type="match status" value="1"/>
</dbReference>
<evidence type="ECO:0000259" key="2">
    <source>
        <dbReference type="Pfam" id="PF01965"/>
    </source>
</evidence>
<feature type="chain" id="PRO_5047031699" evidence="1">
    <location>
        <begin position="28"/>
        <end position="255"/>
    </location>
</feature>
<evidence type="ECO:0000313" key="4">
    <source>
        <dbReference type="Proteomes" id="UP001610990"/>
    </source>
</evidence>
<keyword evidence="4" id="KW-1185">Reference proteome</keyword>
<name>A0ABW7RAB9_9ACTN</name>
<comment type="caution">
    <text evidence="3">The sequence shown here is derived from an EMBL/GenBank/DDBJ whole genome shotgun (WGS) entry which is preliminary data.</text>
</comment>
<feature type="domain" description="DJ-1/PfpI" evidence="2">
    <location>
        <begin position="50"/>
        <end position="220"/>
    </location>
</feature>
<sequence>MRRRDILRSAPAVAVAGAFGTAGSAAAAARPAPGAGATGGAGGPRRGPLRVQVLLFDGVEEQDFIGPYEVFSGAKRFGGAVETRYVTLDGPRTVTAVYGTRIAVGHGWSPGAADILVVPGGGGDGKGGPGVLREIRRGALPHALAAARRPGLTLAGVCTGALLLSAAGLTRGRPCTTHHKVKDTLRAQGALLRDARVVDDGDLVTSGGITSGIDLALWMVQRELGADLAVEMEEILEHERRGSVWRREQGARLVS</sequence>
<gene>
    <name evidence="3" type="ORF">ACH4GP_11465</name>
</gene>
<accession>A0ABW7RAB9</accession>
<dbReference type="InterPro" id="IPR002818">
    <property type="entry name" value="DJ-1/PfpI"/>
</dbReference>
<dbReference type="RefSeq" id="WP_367433999.1">
    <property type="nucleotide sequence ID" value="NZ_CP108413.1"/>
</dbReference>
<organism evidence="3 4">
    <name type="scientific">Streptomyces celluloflavus</name>
    <dbReference type="NCBI Taxonomy" id="58344"/>
    <lineage>
        <taxon>Bacteria</taxon>
        <taxon>Bacillati</taxon>
        <taxon>Actinomycetota</taxon>
        <taxon>Actinomycetes</taxon>
        <taxon>Kitasatosporales</taxon>
        <taxon>Streptomycetaceae</taxon>
        <taxon>Streptomyces</taxon>
    </lineage>
</organism>
<dbReference type="PANTHER" id="PTHR43130">
    <property type="entry name" value="ARAC-FAMILY TRANSCRIPTIONAL REGULATOR"/>
    <property type="match status" value="1"/>
</dbReference>
<protein>
    <submittedName>
        <fullName evidence="3">DJ-1/PfpI family protein</fullName>
    </submittedName>
</protein>
<dbReference type="Gene3D" id="3.40.50.880">
    <property type="match status" value="1"/>
</dbReference>
<keyword evidence="1" id="KW-0732">Signal</keyword>
<feature type="signal peptide" evidence="1">
    <location>
        <begin position="1"/>
        <end position="27"/>
    </location>
</feature>
<dbReference type="SUPFAM" id="SSF52317">
    <property type="entry name" value="Class I glutamine amidotransferase-like"/>
    <property type="match status" value="1"/>
</dbReference>
<dbReference type="InterPro" id="IPR029062">
    <property type="entry name" value="Class_I_gatase-like"/>
</dbReference>
<dbReference type="Proteomes" id="UP001610990">
    <property type="component" value="Unassembled WGS sequence"/>
</dbReference>
<dbReference type="EMBL" id="JBIRGH010000005">
    <property type="protein sequence ID" value="MFH8585002.1"/>
    <property type="molecule type" value="Genomic_DNA"/>
</dbReference>
<dbReference type="Pfam" id="PF01965">
    <property type="entry name" value="DJ-1_PfpI"/>
    <property type="match status" value="1"/>
</dbReference>
<evidence type="ECO:0000313" key="3">
    <source>
        <dbReference type="EMBL" id="MFH8585002.1"/>
    </source>
</evidence>
<evidence type="ECO:0000256" key="1">
    <source>
        <dbReference type="SAM" id="SignalP"/>
    </source>
</evidence>
<proteinExistence type="predicted"/>